<feature type="compositionally biased region" description="Basic and acidic residues" evidence="1">
    <location>
        <begin position="70"/>
        <end position="82"/>
    </location>
</feature>
<reference evidence="2 3" key="1">
    <citation type="submission" date="2019-01" db="EMBL/GenBank/DDBJ databases">
        <title>Pseudolysobacter antarctica gen. nov., sp. nov., isolated from Fildes Peninsula, Antarctica.</title>
        <authorList>
            <person name="Wei Z."/>
            <person name="Peng F."/>
        </authorList>
    </citation>
    <scope>NUCLEOTIDE SEQUENCE [LARGE SCALE GENOMIC DNA]</scope>
    <source>
        <strain evidence="2 3">AQ6-296</strain>
    </source>
</reference>
<gene>
    <name evidence="2" type="ORF">ELE36_16335</name>
</gene>
<dbReference type="KEGG" id="xbc:ELE36_16335"/>
<dbReference type="Proteomes" id="UP000291562">
    <property type="component" value="Chromosome"/>
</dbReference>
<dbReference type="RefSeq" id="WP_129835154.1">
    <property type="nucleotide sequence ID" value="NZ_CP035704.1"/>
</dbReference>
<dbReference type="OrthoDB" id="6051102at2"/>
<accession>A0A411HMV1</accession>
<keyword evidence="3" id="KW-1185">Reference proteome</keyword>
<evidence type="ECO:0000313" key="2">
    <source>
        <dbReference type="EMBL" id="QBB71796.1"/>
    </source>
</evidence>
<proteinExistence type="predicted"/>
<feature type="region of interest" description="Disordered" evidence="1">
    <location>
        <begin position="160"/>
        <end position="248"/>
    </location>
</feature>
<organism evidence="2 3">
    <name type="scientific">Pseudolysobacter antarcticus</name>
    <dbReference type="NCBI Taxonomy" id="2511995"/>
    <lineage>
        <taxon>Bacteria</taxon>
        <taxon>Pseudomonadati</taxon>
        <taxon>Pseudomonadota</taxon>
        <taxon>Gammaproteobacteria</taxon>
        <taxon>Lysobacterales</taxon>
        <taxon>Rhodanobacteraceae</taxon>
        <taxon>Pseudolysobacter</taxon>
    </lineage>
</organism>
<feature type="region of interest" description="Disordered" evidence="1">
    <location>
        <begin position="61"/>
        <end position="94"/>
    </location>
</feature>
<feature type="compositionally biased region" description="Low complexity" evidence="1">
    <location>
        <begin position="177"/>
        <end position="204"/>
    </location>
</feature>
<protein>
    <recommendedName>
        <fullName evidence="4">General secretion pathway protein GspN</fullName>
    </recommendedName>
</protein>
<evidence type="ECO:0000256" key="1">
    <source>
        <dbReference type="SAM" id="MobiDB-lite"/>
    </source>
</evidence>
<evidence type="ECO:0008006" key="4">
    <source>
        <dbReference type="Google" id="ProtNLM"/>
    </source>
</evidence>
<name>A0A411HMV1_9GAMM</name>
<dbReference type="EMBL" id="CP035704">
    <property type="protein sequence ID" value="QBB71796.1"/>
    <property type="molecule type" value="Genomic_DNA"/>
</dbReference>
<dbReference type="AlphaFoldDB" id="A0A411HMV1"/>
<sequence>MNTRVASLATLVLTCICGFFALLAVLQLFGLGTGYGWAGDSSDAGAAANATAAIDREPFKLPNENTFSDVQKRPPFNEDRKPTQFADPTPDKPALPPVALNITLNGVILTPDVHLVMLTDKAKNTPVMIKEGMPLPGDQGGWTLMTIKPRSAIFNDGSSDVEVELSSAPSPPPSKTPPTAKAAPGTDPKAAAPAVATVPNAYVPPGTPPPGRTPTGEAKVDDLQHRIEERRKQMRDEAAKQAQQKGSQ</sequence>
<evidence type="ECO:0000313" key="3">
    <source>
        <dbReference type="Proteomes" id="UP000291562"/>
    </source>
</evidence>
<feature type="compositionally biased region" description="Basic and acidic residues" evidence="1">
    <location>
        <begin position="218"/>
        <end position="239"/>
    </location>
</feature>